<reference evidence="14 15" key="1">
    <citation type="journal article" date="2019" name="Proc. Natl. Acad. Sci. U.S.A.">
        <title>Regulatory changes in pterin and carotenoid genes underlie balanced color polymorphisms in the wall lizard.</title>
        <authorList>
            <person name="Andrade P."/>
            <person name="Pinho C."/>
            <person name="Perez I de Lanuza G."/>
            <person name="Afonso S."/>
            <person name="Brejcha J."/>
            <person name="Rubin C.J."/>
            <person name="Wallerman O."/>
            <person name="Pereira P."/>
            <person name="Sabatino S.J."/>
            <person name="Bellati A."/>
            <person name="Pellitteri-Rosa D."/>
            <person name="Bosakova Z."/>
            <person name="Bunikis I."/>
            <person name="Carretero M.A."/>
            <person name="Feiner N."/>
            <person name="Marsik P."/>
            <person name="Pauperio F."/>
            <person name="Salvi D."/>
            <person name="Soler L."/>
            <person name="While G.M."/>
            <person name="Uller T."/>
            <person name="Font E."/>
            <person name="Andersson L."/>
            <person name="Carneiro M."/>
        </authorList>
    </citation>
    <scope>NUCLEOTIDE SEQUENCE</scope>
</reference>
<dbReference type="Gene3D" id="2.10.50.30">
    <property type="entry name" value="GPCR, family 3, nine cysteines domain"/>
    <property type="match status" value="1"/>
</dbReference>
<dbReference type="FunFam" id="2.10.50.30:FF:000002">
    <property type="entry name" value="Vomeronasal 2 receptor, h1"/>
    <property type="match status" value="1"/>
</dbReference>
<feature type="transmembrane region" description="Helical" evidence="12">
    <location>
        <begin position="623"/>
        <end position="643"/>
    </location>
</feature>
<dbReference type="Pfam" id="PF00003">
    <property type="entry name" value="7tm_3"/>
    <property type="match status" value="1"/>
</dbReference>
<dbReference type="InterPro" id="IPR001828">
    <property type="entry name" value="ANF_lig-bd_rcpt"/>
</dbReference>
<evidence type="ECO:0000256" key="10">
    <source>
        <dbReference type="ARBA" id="ARBA00023180"/>
    </source>
</evidence>
<dbReference type="Pfam" id="PF07562">
    <property type="entry name" value="NCD3G"/>
    <property type="match status" value="1"/>
</dbReference>
<sequence length="864" mass="95209">MSHLFSARGEYKRSACGSMNILGLPFFMLVVRTDGRQCQLPSKDQFLHSDWNPLHFLLLSHSLVLWFYKFIQTMVFAIKEINQNSSLLPNITLGFQIFDSCQILSRALLGATQFLAGGQNPTPNFHCGHTPPQAGLIGEAGITESRMIARWLDIYKYPQVGLVYFATGPVSDDGSQFRSFFRTVPSNRLQALGLARLVTHFAWTWVGLLTTDSEYGRQGIEIVREEIVRNGACVAFSELLDKPPDVGNVERVARRVAASKSQVIVTFCGSEAQPLLLLLHSQGVTGKVWLCSEAMSHITFYRNRQALLMLSGSLAISPRKRPVPGLRDFVVQLHPSTSPEDIFIQEFWGEVFHCWWDASSEEGGNNISHSCTGKENLGDGRNSFVGMMGFGLSFNIHNAVYAIAHALHDMAQEEPRGLKRTEGGVPGIEPWKVIQWYLGKVRFKNKVGEEVSFDQHGDPPALFDVLNTRYPSMKKFQAVPVGQIAFSPSQGEELKVDDSAIMWAGGNTQVPVSVCTPSCPMGHHKTQRSDMATCCFECVPCASGEVSNQTDSSACSRCPEDQWPGVGQTQCVPKRELFLHFHEPLGAGLASASICGSLLPVLILGLFVTHRGTPLVRANSRELSYLLLSGLALSFLCCLPFLGRPTPCSCLWRQAAFGLTFALCLSCILAKTAMVVAAFRTTSPGNPAKLWLGSRTPRVVVLLGCLPQLLLCASWLANSPPTPGRDFHSIPHAISFFCDEGSLSAFWGMLAYLSLLAALSLAGAFLARNLPDAFNEAWLICFSLLGCLGVWLAFVPTYLTSRAWYTAATEAFAILASSSALLCGMFFPKCYILLWHPELNTRRFLMRRETHTRTVDRPPAENVC</sequence>
<organism evidence="14 15">
    <name type="scientific">Podarcis muralis</name>
    <name type="common">Wall lizard</name>
    <name type="synonym">Lacerta muralis</name>
    <dbReference type="NCBI Taxonomy" id="64176"/>
    <lineage>
        <taxon>Eukaryota</taxon>
        <taxon>Metazoa</taxon>
        <taxon>Chordata</taxon>
        <taxon>Craniata</taxon>
        <taxon>Vertebrata</taxon>
        <taxon>Euteleostomi</taxon>
        <taxon>Lepidosauria</taxon>
        <taxon>Squamata</taxon>
        <taxon>Bifurcata</taxon>
        <taxon>Unidentata</taxon>
        <taxon>Episquamata</taxon>
        <taxon>Laterata</taxon>
        <taxon>Lacertibaenia</taxon>
        <taxon>Lacertidae</taxon>
        <taxon>Podarcis</taxon>
    </lineage>
</organism>
<evidence type="ECO:0000256" key="3">
    <source>
        <dbReference type="ARBA" id="ARBA00022475"/>
    </source>
</evidence>
<feature type="transmembrane region" description="Helical" evidence="12">
    <location>
        <begin position="811"/>
        <end position="834"/>
    </location>
</feature>
<dbReference type="Ensembl" id="ENSPMRT00000021362.1">
    <property type="protein sequence ID" value="ENSPMRP00000020118.1"/>
    <property type="gene ID" value="ENSPMRG00000013099.1"/>
</dbReference>
<evidence type="ECO:0000256" key="8">
    <source>
        <dbReference type="ARBA" id="ARBA00023136"/>
    </source>
</evidence>
<feature type="transmembrane region" description="Helical" evidence="12">
    <location>
        <begin position="745"/>
        <end position="766"/>
    </location>
</feature>
<evidence type="ECO:0000256" key="5">
    <source>
        <dbReference type="ARBA" id="ARBA00022729"/>
    </source>
</evidence>
<keyword evidence="5" id="KW-0732">Signal</keyword>
<name>A0A670J6H1_PODMU</name>
<keyword evidence="6 12" id="KW-1133">Transmembrane helix</keyword>
<dbReference type="InterPro" id="IPR028082">
    <property type="entry name" value="Peripla_BP_I"/>
</dbReference>
<evidence type="ECO:0000256" key="4">
    <source>
        <dbReference type="ARBA" id="ARBA00022692"/>
    </source>
</evidence>
<keyword evidence="4 12" id="KW-0812">Transmembrane</keyword>
<proteinExistence type="inferred from homology"/>
<dbReference type="FunFam" id="3.40.50.2300:FF:000016">
    <property type="entry name" value="Taste 1 receptor member 2"/>
    <property type="match status" value="1"/>
</dbReference>
<evidence type="ECO:0000256" key="6">
    <source>
        <dbReference type="ARBA" id="ARBA00022989"/>
    </source>
</evidence>
<evidence type="ECO:0000313" key="14">
    <source>
        <dbReference type="Ensembl" id="ENSPMRP00000020118.1"/>
    </source>
</evidence>
<dbReference type="Proteomes" id="UP000472272">
    <property type="component" value="Chromosome 13"/>
</dbReference>
<dbReference type="GO" id="GO:0004930">
    <property type="term" value="F:G protein-coupled receptor activity"/>
    <property type="evidence" value="ECO:0007669"/>
    <property type="project" value="UniProtKB-KW"/>
</dbReference>
<keyword evidence="10" id="KW-0325">Glycoprotein</keyword>
<accession>A0A670J6H1</accession>
<keyword evidence="15" id="KW-1185">Reference proteome</keyword>
<keyword evidence="3" id="KW-1003">Cell membrane</keyword>
<dbReference type="InterPro" id="IPR000068">
    <property type="entry name" value="GPCR_3_Ca_sens_rcpt-rel"/>
</dbReference>
<dbReference type="InterPro" id="IPR000337">
    <property type="entry name" value="GPCR_3"/>
</dbReference>
<feature type="transmembrane region" description="Helical" evidence="12">
    <location>
        <begin position="699"/>
        <end position="717"/>
    </location>
</feature>
<feature type="transmembrane region" description="Helical" evidence="12">
    <location>
        <begin position="585"/>
        <end position="608"/>
    </location>
</feature>
<feature type="transmembrane region" description="Helical" evidence="12">
    <location>
        <begin position="778"/>
        <end position="799"/>
    </location>
</feature>
<dbReference type="InterPro" id="IPR011500">
    <property type="entry name" value="GPCR_3_9-Cys_dom"/>
</dbReference>
<reference evidence="14" key="3">
    <citation type="submission" date="2025-09" db="UniProtKB">
        <authorList>
            <consortium name="Ensembl"/>
        </authorList>
    </citation>
    <scope>IDENTIFICATION</scope>
</reference>
<dbReference type="InterPro" id="IPR038550">
    <property type="entry name" value="GPCR_3_9-Cys_sf"/>
</dbReference>
<dbReference type="GeneTree" id="ENSGT00950000182788"/>
<evidence type="ECO:0000256" key="12">
    <source>
        <dbReference type="SAM" id="Phobius"/>
    </source>
</evidence>
<reference evidence="14" key="2">
    <citation type="submission" date="2025-08" db="UniProtKB">
        <authorList>
            <consortium name="Ensembl"/>
        </authorList>
    </citation>
    <scope>IDENTIFICATION</scope>
</reference>
<evidence type="ECO:0000256" key="9">
    <source>
        <dbReference type="ARBA" id="ARBA00023170"/>
    </source>
</evidence>
<feature type="domain" description="G-protein coupled receptors family 3 profile" evidence="13">
    <location>
        <begin position="585"/>
        <end position="849"/>
    </location>
</feature>
<dbReference type="PRINTS" id="PR00592">
    <property type="entry name" value="CASENSINGR"/>
</dbReference>
<protein>
    <recommendedName>
        <fullName evidence="13">G-protein coupled receptors family 3 profile domain-containing protein</fullName>
    </recommendedName>
</protein>
<dbReference type="PANTHER" id="PTHR24061:SF599">
    <property type="entry name" value="G-PROTEIN COUPLED RECEPTORS FAMILY 3 PROFILE DOMAIN-CONTAINING PROTEIN"/>
    <property type="match status" value="1"/>
</dbReference>
<dbReference type="PROSITE" id="PS50259">
    <property type="entry name" value="G_PROTEIN_RECEP_F3_4"/>
    <property type="match status" value="1"/>
</dbReference>
<keyword evidence="8 12" id="KW-0472">Membrane</keyword>
<evidence type="ECO:0000256" key="11">
    <source>
        <dbReference type="ARBA" id="ARBA00023224"/>
    </source>
</evidence>
<comment type="similarity">
    <text evidence="2">Belongs to the G-protein coupled receptor 3 family.</text>
</comment>
<dbReference type="Gene3D" id="3.40.50.2300">
    <property type="match status" value="2"/>
</dbReference>
<evidence type="ECO:0000256" key="2">
    <source>
        <dbReference type="ARBA" id="ARBA00007242"/>
    </source>
</evidence>
<feature type="transmembrane region" description="Helical" evidence="12">
    <location>
        <begin position="655"/>
        <end position="679"/>
    </location>
</feature>
<keyword evidence="7" id="KW-0297">G-protein coupled receptor</keyword>
<dbReference type="Pfam" id="PF01094">
    <property type="entry name" value="ANF_receptor"/>
    <property type="match status" value="1"/>
</dbReference>
<dbReference type="PANTHER" id="PTHR24061">
    <property type="entry name" value="CALCIUM-SENSING RECEPTOR-RELATED"/>
    <property type="match status" value="1"/>
</dbReference>
<dbReference type="InterPro" id="IPR017978">
    <property type="entry name" value="GPCR_3_C"/>
</dbReference>
<dbReference type="SUPFAM" id="SSF53822">
    <property type="entry name" value="Periplasmic binding protein-like I"/>
    <property type="match status" value="1"/>
</dbReference>
<evidence type="ECO:0000313" key="15">
    <source>
        <dbReference type="Proteomes" id="UP000472272"/>
    </source>
</evidence>
<dbReference type="AlphaFoldDB" id="A0A670J6H1"/>
<evidence type="ECO:0000256" key="7">
    <source>
        <dbReference type="ARBA" id="ARBA00023040"/>
    </source>
</evidence>
<dbReference type="OMA" id="FWGMLAY"/>
<keyword evidence="11" id="KW-0807">Transducer</keyword>
<comment type="subcellular location">
    <subcellularLocation>
        <location evidence="1">Cell membrane</location>
        <topology evidence="1">Multi-pass membrane protein</topology>
    </subcellularLocation>
</comment>
<dbReference type="GO" id="GO:0005886">
    <property type="term" value="C:plasma membrane"/>
    <property type="evidence" value="ECO:0007669"/>
    <property type="project" value="UniProtKB-SubCell"/>
</dbReference>
<dbReference type="PRINTS" id="PR00248">
    <property type="entry name" value="GPCRMGR"/>
</dbReference>
<keyword evidence="9" id="KW-0675">Receptor</keyword>
<evidence type="ECO:0000259" key="13">
    <source>
        <dbReference type="PROSITE" id="PS50259"/>
    </source>
</evidence>
<evidence type="ECO:0000256" key="1">
    <source>
        <dbReference type="ARBA" id="ARBA00004651"/>
    </source>
</evidence>